<dbReference type="STRING" id="93625.A0A409XBA7"/>
<dbReference type="InParanoid" id="A0A409XBA7"/>
<dbReference type="PANTHER" id="PTHR48229:SF2">
    <property type="entry name" value="CAIB_BAIF FAMILY PROTEIN"/>
    <property type="match status" value="1"/>
</dbReference>
<name>A0A409XBA7_PSICY</name>
<dbReference type="EMBL" id="NHYD01002157">
    <property type="protein sequence ID" value="PPQ88073.1"/>
    <property type="molecule type" value="Genomic_DNA"/>
</dbReference>
<evidence type="ECO:0000256" key="1">
    <source>
        <dbReference type="SAM" id="MobiDB-lite"/>
    </source>
</evidence>
<proteinExistence type="predicted"/>
<gene>
    <name evidence="2" type="ORF">CVT25_013681</name>
</gene>
<protein>
    <submittedName>
        <fullName evidence="2">Uncharacterized protein</fullName>
    </submittedName>
</protein>
<dbReference type="OrthoDB" id="2308815at2759"/>
<sequence length="382" mass="42825">MLNVTRVIDRETGYVFVPPVGSNQPPGTIEENNAGLQSAQTPAPCSAAQSLLSKDPEMFRSSQNTGLTQKKKSTTLREEGELLVRAKSEKARRHRRIRMHLTLCSCDSRFFHAHSDNHGDVLCRHGKPQTALRRHYQQPTALLLSAEVKEAAKSIEYTGTDAPSISAIKGFQKSILQVLLEKKYGLDYQKIVINTTILDSLGRTAATHIYKTEDRYYYHIYAGMNASHIEKALDVNPNKEVADHTHSCGIYSPLTKGEIAVTFDGGEYQSKISQLAAEVLDTLMNDQYRQAGTICRSTNEYKASEHRENRHLPGALRGAPCPESQTGVQVVDIPMEGRTNAERPLFWLKVVDLRRIIASPIVTCELAELHIFKYDRHDRPPM</sequence>
<dbReference type="AlphaFoldDB" id="A0A409XBA7"/>
<organism evidence="2 3">
    <name type="scientific">Psilocybe cyanescens</name>
    <dbReference type="NCBI Taxonomy" id="93625"/>
    <lineage>
        <taxon>Eukaryota</taxon>
        <taxon>Fungi</taxon>
        <taxon>Dikarya</taxon>
        <taxon>Basidiomycota</taxon>
        <taxon>Agaricomycotina</taxon>
        <taxon>Agaricomycetes</taxon>
        <taxon>Agaricomycetidae</taxon>
        <taxon>Agaricales</taxon>
        <taxon>Agaricineae</taxon>
        <taxon>Strophariaceae</taxon>
        <taxon>Psilocybe</taxon>
    </lineage>
</organism>
<dbReference type="Proteomes" id="UP000283269">
    <property type="component" value="Unassembled WGS sequence"/>
</dbReference>
<feature type="compositionally biased region" description="Polar residues" evidence="1">
    <location>
        <begin position="21"/>
        <end position="41"/>
    </location>
</feature>
<reference evidence="2 3" key="1">
    <citation type="journal article" date="2018" name="Evol. Lett.">
        <title>Horizontal gene cluster transfer increased hallucinogenic mushroom diversity.</title>
        <authorList>
            <person name="Reynolds H.T."/>
            <person name="Vijayakumar V."/>
            <person name="Gluck-Thaler E."/>
            <person name="Korotkin H.B."/>
            <person name="Matheny P.B."/>
            <person name="Slot J.C."/>
        </authorList>
    </citation>
    <scope>NUCLEOTIDE SEQUENCE [LARGE SCALE GENOMIC DNA]</scope>
    <source>
        <strain evidence="2 3">2631</strain>
    </source>
</reference>
<keyword evidence="3" id="KW-1185">Reference proteome</keyword>
<feature type="region of interest" description="Disordered" evidence="1">
    <location>
        <begin position="19"/>
        <end position="41"/>
    </location>
</feature>
<evidence type="ECO:0000313" key="3">
    <source>
        <dbReference type="Proteomes" id="UP000283269"/>
    </source>
</evidence>
<evidence type="ECO:0000313" key="2">
    <source>
        <dbReference type="EMBL" id="PPQ88073.1"/>
    </source>
</evidence>
<dbReference type="PANTHER" id="PTHR48229">
    <property type="entry name" value="CAIB/BAIF FAMILY ENZYME (AFU_ORTHOLOGUE AFUA_1G05360)-RELATED"/>
    <property type="match status" value="1"/>
</dbReference>
<comment type="caution">
    <text evidence="2">The sequence shown here is derived from an EMBL/GenBank/DDBJ whole genome shotgun (WGS) entry which is preliminary data.</text>
</comment>
<accession>A0A409XBA7</accession>
<dbReference type="InterPro" id="IPR052985">
    <property type="entry name" value="CoA-trans_III_biosynth/detox"/>
</dbReference>